<dbReference type="EMBL" id="CAEY01000779">
    <property type="status" value="NOT_ANNOTATED_CDS"/>
    <property type="molecule type" value="Genomic_DNA"/>
</dbReference>
<proteinExistence type="predicted"/>
<feature type="domain" description="Glycogen debranching enzyme C-terminal" evidence="2">
    <location>
        <begin position="167"/>
        <end position="344"/>
    </location>
</feature>
<feature type="region of interest" description="Disordered" evidence="1">
    <location>
        <begin position="1274"/>
        <end position="1307"/>
    </location>
</feature>
<dbReference type="eggNOG" id="KOG3625">
    <property type="taxonomic scope" value="Eukaryota"/>
</dbReference>
<evidence type="ECO:0000313" key="6">
    <source>
        <dbReference type="Proteomes" id="UP000015104"/>
    </source>
</evidence>
<evidence type="ECO:0000259" key="2">
    <source>
        <dbReference type="Pfam" id="PF06202"/>
    </source>
</evidence>
<name>T1JUL4_TETUR</name>
<dbReference type="STRING" id="32264.T1JUL4"/>
<sequence length="1307" mass="148811">MRKEWLILSITDIVLNHTANESEWIFEHPESCYNLKNSPHLGPAYLLDRMLWHFSLDIIAGKWSDQGLTCEVNKFFMISDDKIVENLRNYLIQIRSKVDVVSAMNTVAWDVTRSAITNDLVEERVQLLRPIAIHNTISQIRYKRVNPNGHEMWSLDKYRQEGVSCLDVKWTWKEWSERIHANFEDKFWIPPESVDPLVNCREIYKDSVEATHAWQDFQLRHNFLVAMTVAPELFTRSGAVKALEMAENVLFGPFGIKTLNPSDWNYRGDYINSDDSNDPKVAHGFNYHQGPECAITNKMMKTVSNHAVAIETSPWFGLPELTNSEGKYCPDSCQIQAWTIGTLLDCLHDAHASLPTMDGLRCLFERELIAWGDSVKLRYTGCVKDSPFLWAHMRKYVEDSAKIFHGFRLDNCHSTPLHVAEYMLDAARKIRPNLYVIAELFTSSEKIDNVFINQLGINSLIRESLAAPDSHELGRFIHRYGGKPVGAFEKFNPTPLLPTMSHSILFDMTHDNECPIQKRSVFDYLASSSFIAMSASAIGSSLGYDEYVSHHIHVVNEWRPYAFWTDSSSHEHVSSSSGKILGKKVINELHKKLAVEGYSELFVDQVNYDVVAITRQNPVNHKSSILVARTSFSKPDKPWDTGFIQPLHVAGFFNKILFEAKFEGGHEEFHQNSHYLNGFAMIKIESKDGINMVHFNQFPPGSVICFDVPLEAKHINALNGLQSLAQSSEEEHDEFRGAVYSVPNFADLCYCGLAGVMFYWKEIRTNNDLGHPICNNLRDGLWLADYIVNRLSKRQATTQLSNWFSKAFVLLKDIPNYLRPRYFETIITPVYWLAVKKCSQLVFDTIVDPTTFTQSLVLASVALVGFNQTSPLPPLSSNISEPKPQIVVLGGIPRPRAPTIAAGYPHFASGYMRNWGRDTFIAFRGILLIPGRFNEARYIILGFAGALRHGLIPNLLDQATNARYYCRNAVWWWLQAIKDYCQFVPGGYAIFDEPVNRIFPTDDSVALLTESHIQPLHEVMLEALDAHFQGIKFRERNAGVNIDAHMTSEGFEIEVGINKETGFVYGGNQWNCETWMDKMGSSDKAGNRGKPATPRDGSAVELVGLCKSIVTWLDEMWSLDKYRHEGVSCLDVKWTWKEWSERIHANFEDKFWIPPESVDPLVNCREIYKDSVGATHAWQDFQLRHIFLVAMTVAPELKSKFRSSFAEKKLIKLLKHSAAEQHTFISEPSNFRHNITVQPEHTSPYRLQCATSSPDTPPSSPSLLRLRAYALPQSGPKGKTWGPSSIHQKNPDYTESSENFCRSNKPH</sequence>
<organism evidence="5 6">
    <name type="scientific">Tetranychus urticae</name>
    <name type="common">Two-spotted spider mite</name>
    <dbReference type="NCBI Taxonomy" id="32264"/>
    <lineage>
        <taxon>Eukaryota</taxon>
        <taxon>Metazoa</taxon>
        <taxon>Ecdysozoa</taxon>
        <taxon>Arthropoda</taxon>
        <taxon>Chelicerata</taxon>
        <taxon>Arachnida</taxon>
        <taxon>Acari</taxon>
        <taxon>Acariformes</taxon>
        <taxon>Trombidiformes</taxon>
        <taxon>Prostigmata</taxon>
        <taxon>Eleutherengona</taxon>
        <taxon>Raphignathae</taxon>
        <taxon>Tetranychoidea</taxon>
        <taxon>Tetranychidae</taxon>
        <taxon>Tetranychus</taxon>
    </lineage>
</organism>
<feature type="domain" description="Glycogen debranching enzyme glucanotransferase" evidence="3">
    <location>
        <begin position="362"/>
        <end position="435"/>
    </location>
</feature>
<dbReference type="InterPro" id="IPR032788">
    <property type="entry name" value="AGL_central"/>
</dbReference>
<dbReference type="EnsemblMetazoa" id="tetur02g01370.1">
    <property type="protein sequence ID" value="tetur02g01370.1"/>
    <property type="gene ID" value="tetur02g01370"/>
</dbReference>
<dbReference type="InterPro" id="IPR008928">
    <property type="entry name" value="6-hairpin_glycosidase_sf"/>
</dbReference>
<feature type="domain" description="Glycogen debranching enzyme C-terminal" evidence="2">
    <location>
        <begin position="895"/>
        <end position="1200"/>
    </location>
</feature>
<feature type="domain" description="Glycogen debranching enzyme central" evidence="4">
    <location>
        <begin position="581"/>
        <end position="791"/>
    </location>
</feature>
<evidence type="ECO:0000313" key="5">
    <source>
        <dbReference type="EnsemblMetazoa" id="tetur02g01370.1"/>
    </source>
</evidence>
<dbReference type="Pfam" id="PF06202">
    <property type="entry name" value="GDE_C"/>
    <property type="match status" value="2"/>
</dbReference>
<dbReference type="GO" id="GO:0004134">
    <property type="term" value="F:4-alpha-glucanotransferase activity"/>
    <property type="evidence" value="ECO:0007669"/>
    <property type="project" value="InterPro"/>
</dbReference>
<evidence type="ECO:0000256" key="1">
    <source>
        <dbReference type="SAM" id="MobiDB-lite"/>
    </source>
</evidence>
<feature type="compositionally biased region" description="Polar residues" evidence="1">
    <location>
        <begin position="1282"/>
        <end position="1307"/>
    </location>
</feature>
<dbReference type="InterPro" id="IPR032790">
    <property type="entry name" value="GDE_C"/>
</dbReference>
<dbReference type="GO" id="GO:0004135">
    <property type="term" value="F:amylo-alpha-1,6-glucosidase activity"/>
    <property type="evidence" value="ECO:0007669"/>
    <property type="project" value="InterPro"/>
</dbReference>
<dbReference type="SUPFAM" id="SSF48208">
    <property type="entry name" value="Six-hairpin glycosidases"/>
    <property type="match status" value="2"/>
</dbReference>
<dbReference type="Gene3D" id="3.20.20.80">
    <property type="entry name" value="Glycosidases"/>
    <property type="match status" value="1"/>
</dbReference>
<reference evidence="6" key="1">
    <citation type="submission" date="2011-08" db="EMBL/GenBank/DDBJ databases">
        <authorList>
            <person name="Rombauts S."/>
        </authorList>
    </citation>
    <scope>NUCLEOTIDE SEQUENCE</scope>
    <source>
        <strain evidence="6">London</strain>
    </source>
</reference>
<protein>
    <submittedName>
        <fullName evidence="5">Uncharacterized protein</fullName>
    </submittedName>
</protein>
<dbReference type="InterPro" id="IPR017853">
    <property type="entry name" value="GH"/>
</dbReference>
<keyword evidence="6" id="KW-1185">Reference proteome</keyword>
<dbReference type="Pfam" id="PF14701">
    <property type="entry name" value="hDGE_amylase"/>
    <property type="match status" value="2"/>
</dbReference>
<dbReference type="PANTHER" id="PTHR10569:SF2">
    <property type="entry name" value="GLYCOGEN DEBRANCHING ENZYME"/>
    <property type="match status" value="1"/>
</dbReference>
<feature type="domain" description="Glycogen debranching enzyme glucanotransferase" evidence="3">
    <location>
        <begin position="1"/>
        <end position="74"/>
    </location>
</feature>
<dbReference type="Proteomes" id="UP000015104">
    <property type="component" value="Unassembled WGS sequence"/>
</dbReference>
<dbReference type="PANTHER" id="PTHR10569">
    <property type="entry name" value="GLYCOGEN DEBRANCHING ENZYME"/>
    <property type="match status" value="1"/>
</dbReference>
<accession>T1JUL4</accession>
<dbReference type="InterPro" id="IPR032792">
    <property type="entry name" value="AGL_glucanoTrfase"/>
</dbReference>
<evidence type="ECO:0000259" key="3">
    <source>
        <dbReference type="Pfam" id="PF14701"/>
    </source>
</evidence>
<evidence type="ECO:0000259" key="4">
    <source>
        <dbReference type="Pfam" id="PF14702"/>
    </source>
</evidence>
<dbReference type="SUPFAM" id="SSF51445">
    <property type="entry name" value="(Trans)glycosidases"/>
    <property type="match status" value="1"/>
</dbReference>
<dbReference type="Pfam" id="PF14702">
    <property type="entry name" value="hGDE_central"/>
    <property type="match status" value="1"/>
</dbReference>
<dbReference type="InterPro" id="IPR010401">
    <property type="entry name" value="AGL/Gdb1"/>
</dbReference>
<reference evidence="5" key="2">
    <citation type="submission" date="2015-06" db="UniProtKB">
        <authorList>
            <consortium name="EnsemblMetazoa"/>
        </authorList>
    </citation>
    <scope>IDENTIFICATION</scope>
</reference>
<dbReference type="GO" id="GO:0005980">
    <property type="term" value="P:glycogen catabolic process"/>
    <property type="evidence" value="ECO:0007669"/>
    <property type="project" value="InterPro"/>
</dbReference>
<dbReference type="HOGENOM" id="CLU_001517_2_0_1"/>